<evidence type="ECO:0000313" key="7">
    <source>
        <dbReference type="Ensembl" id="ENSCVAP00000026331.1"/>
    </source>
</evidence>
<evidence type="ECO:0000259" key="6">
    <source>
        <dbReference type="PROSITE" id="PS50157"/>
    </source>
</evidence>
<dbReference type="FunFam" id="3.30.160.60:FF:001775">
    <property type="entry name" value="PR domain containing 9"/>
    <property type="match status" value="1"/>
</dbReference>
<dbReference type="PANTHER" id="PTHR23235">
    <property type="entry name" value="KRUEPPEL-LIKE TRANSCRIPTION FACTOR"/>
    <property type="match status" value="1"/>
</dbReference>
<dbReference type="InterPro" id="IPR036236">
    <property type="entry name" value="Znf_C2H2_sf"/>
</dbReference>
<dbReference type="Proteomes" id="UP000265020">
    <property type="component" value="Unassembled WGS sequence"/>
</dbReference>
<keyword evidence="1" id="KW-0479">Metal-binding</keyword>
<name>A0A3Q2E2A0_CYPVA</name>
<dbReference type="PROSITE" id="PS00028">
    <property type="entry name" value="ZINC_FINGER_C2H2_1"/>
    <property type="match status" value="1"/>
</dbReference>
<dbReference type="Gene3D" id="3.30.160.60">
    <property type="entry name" value="Classic Zinc Finger"/>
    <property type="match status" value="1"/>
</dbReference>
<evidence type="ECO:0000313" key="8">
    <source>
        <dbReference type="Proteomes" id="UP000265020"/>
    </source>
</evidence>
<feature type="domain" description="C2H2-type" evidence="6">
    <location>
        <begin position="26"/>
        <end position="50"/>
    </location>
</feature>
<dbReference type="AlphaFoldDB" id="A0A3Q2E2A0"/>
<evidence type="ECO:0000256" key="2">
    <source>
        <dbReference type="ARBA" id="ARBA00022737"/>
    </source>
</evidence>
<dbReference type="Ensembl" id="ENSCVAT00000029298.1">
    <property type="protein sequence ID" value="ENSCVAP00000026331.1"/>
    <property type="gene ID" value="ENSCVAG00000011818.1"/>
</dbReference>
<evidence type="ECO:0000256" key="3">
    <source>
        <dbReference type="ARBA" id="ARBA00022771"/>
    </source>
</evidence>
<evidence type="ECO:0000256" key="1">
    <source>
        <dbReference type="ARBA" id="ARBA00022723"/>
    </source>
</evidence>
<sequence length="50" mass="6170">KQESIQLKYFRHLKAHLLLHQGERPFKCSQCGKSFSRNYHLRRHHQKMHT</sequence>
<reference evidence="7" key="2">
    <citation type="submission" date="2025-09" db="UniProtKB">
        <authorList>
            <consortium name="Ensembl"/>
        </authorList>
    </citation>
    <scope>IDENTIFICATION</scope>
</reference>
<keyword evidence="2" id="KW-0677">Repeat</keyword>
<keyword evidence="4" id="KW-0862">Zinc</keyword>
<evidence type="ECO:0000256" key="5">
    <source>
        <dbReference type="PROSITE-ProRule" id="PRU00042"/>
    </source>
</evidence>
<dbReference type="InterPro" id="IPR013087">
    <property type="entry name" value="Znf_C2H2_type"/>
</dbReference>
<dbReference type="PANTHER" id="PTHR23235:SF178">
    <property type="entry name" value="C2H2-TYPE DOMAIN-CONTAINING PROTEIN-RELATED"/>
    <property type="match status" value="1"/>
</dbReference>
<organism evidence="7 8">
    <name type="scientific">Cyprinodon variegatus</name>
    <name type="common">Sheepshead minnow</name>
    <dbReference type="NCBI Taxonomy" id="28743"/>
    <lineage>
        <taxon>Eukaryota</taxon>
        <taxon>Metazoa</taxon>
        <taxon>Chordata</taxon>
        <taxon>Craniata</taxon>
        <taxon>Vertebrata</taxon>
        <taxon>Euteleostomi</taxon>
        <taxon>Actinopterygii</taxon>
        <taxon>Neopterygii</taxon>
        <taxon>Teleostei</taxon>
        <taxon>Neoteleostei</taxon>
        <taxon>Acanthomorphata</taxon>
        <taxon>Ovalentaria</taxon>
        <taxon>Atherinomorphae</taxon>
        <taxon>Cyprinodontiformes</taxon>
        <taxon>Cyprinodontidae</taxon>
        <taxon>Cyprinodon</taxon>
    </lineage>
</organism>
<dbReference type="GO" id="GO:0000978">
    <property type="term" value="F:RNA polymerase II cis-regulatory region sequence-specific DNA binding"/>
    <property type="evidence" value="ECO:0007669"/>
    <property type="project" value="TreeGrafter"/>
</dbReference>
<dbReference type="PROSITE" id="PS50157">
    <property type="entry name" value="ZINC_FINGER_C2H2_2"/>
    <property type="match status" value="1"/>
</dbReference>
<proteinExistence type="predicted"/>
<keyword evidence="8" id="KW-1185">Reference proteome</keyword>
<dbReference type="GO" id="GO:0008270">
    <property type="term" value="F:zinc ion binding"/>
    <property type="evidence" value="ECO:0007669"/>
    <property type="project" value="UniProtKB-KW"/>
</dbReference>
<evidence type="ECO:0000256" key="4">
    <source>
        <dbReference type="ARBA" id="ARBA00022833"/>
    </source>
</evidence>
<reference evidence="7" key="1">
    <citation type="submission" date="2025-08" db="UniProtKB">
        <authorList>
            <consortium name="Ensembl"/>
        </authorList>
    </citation>
    <scope>IDENTIFICATION</scope>
</reference>
<dbReference type="Pfam" id="PF00096">
    <property type="entry name" value="zf-C2H2"/>
    <property type="match status" value="1"/>
</dbReference>
<dbReference type="GO" id="GO:0000981">
    <property type="term" value="F:DNA-binding transcription factor activity, RNA polymerase II-specific"/>
    <property type="evidence" value="ECO:0007669"/>
    <property type="project" value="TreeGrafter"/>
</dbReference>
<dbReference type="SUPFAM" id="SSF57667">
    <property type="entry name" value="beta-beta-alpha zinc fingers"/>
    <property type="match status" value="1"/>
</dbReference>
<protein>
    <recommendedName>
        <fullName evidence="6">C2H2-type domain-containing protein</fullName>
    </recommendedName>
</protein>
<keyword evidence="3 5" id="KW-0863">Zinc-finger</keyword>
<accession>A0A3Q2E2A0</accession>
<dbReference type="SMART" id="SM00355">
    <property type="entry name" value="ZnF_C2H2"/>
    <property type="match status" value="1"/>
</dbReference>